<name>A0ACC3NFH1_9PEZI</name>
<gene>
    <name evidence="1" type="ORF">LTR37_006860</name>
</gene>
<sequence>MEQAIKANGDDLPASEMIAAASVFDTYELLEWTLLHLPLFDILLAQRVCKNWNSIINRSLNIQQVLFMRPSSETTVACHPKDEERLAGE</sequence>
<dbReference type="EMBL" id="JAUTXU010000046">
    <property type="protein sequence ID" value="KAK3715877.1"/>
    <property type="molecule type" value="Genomic_DNA"/>
</dbReference>
<accession>A0ACC3NFH1</accession>
<evidence type="ECO:0000313" key="1">
    <source>
        <dbReference type="EMBL" id="KAK3715877.1"/>
    </source>
</evidence>
<comment type="caution">
    <text evidence="1">The sequence shown here is derived from an EMBL/GenBank/DDBJ whole genome shotgun (WGS) entry which is preliminary data.</text>
</comment>
<evidence type="ECO:0000313" key="2">
    <source>
        <dbReference type="Proteomes" id="UP001281147"/>
    </source>
</evidence>
<proteinExistence type="predicted"/>
<keyword evidence="2" id="KW-1185">Reference proteome</keyword>
<dbReference type="Proteomes" id="UP001281147">
    <property type="component" value="Unassembled WGS sequence"/>
</dbReference>
<reference evidence="1" key="1">
    <citation type="submission" date="2023-07" db="EMBL/GenBank/DDBJ databases">
        <title>Black Yeasts Isolated from many extreme environments.</title>
        <authorList>
            <person name="Coleine C."/>
            <person name="Stajich J.E."/>
            <person name="Selbmann L."/>
        </authorList>
    </citation>
    <scope>NUCLEOTIDE SEQUENCE</scope>
    <source>
        <strain evidence="1">CCFEE 5714</strain>
    </source>
</reference>
<organism evidence="1 2">
    <name type="scientific">Vermiconidia calcicola</name>
    <dbReference type="NCBI Taxonomy" id="1690605"/>
    <lineage>
        <taxon>Eukaryota</taxon>
        <taxon>Fungi</taxon>
        <taxon>Dikarya</taxon>
        <taxon>Ascomycota</taxon>
        <taxon>Pezizomycotina</taxon>
        <taxon>Dothideomycetes</taxon>
        <taxon>Dothideomycetidae</taxon>
        <taxon>Mycosphaerellales</taxon>
        <taxon>Extremaceae</taxon>
        <taxon>Vermiconidia</taxon>
    </lineage>
</organism>
<protein>
    <submittedName>
        <fullName evidence="1">Uncharacterized protein</fullName>
    </submittedName>
</protein>